<protein>
    <recommendedName>
        <fullName evidence="1">SnoaL-like domain-containing protein</fullName>
    </recommendedName>
</protein>
<sequence length="185" mass="20830">MHLSKYLAGAVMAASMAFGTVGVAYSHEGEGHKEMKMEHKISAQGKRVVETLEKYAAAIQAGDISEIEKYVVTDDGFSSLEGTFEDLGWASYRNHLTSELPMFNDVSYKLTNIRPYVKRKMAYATMDYTMDVTIKSDKFESGKHRLEMKGKATMVLVKAGKEWKIRHMHTARAKPKKDASEKNSH</sequence>
<dbReference type="AlphaFoldDB" id="A0A3B0RS98"/>
<accession>A0A3B0RS98</accession>
<name>A0A3B0RS98_9ZZZZ</name>
<evidence type="ECO:0000259" key="1">
    <source>
        <dbReference type="Pfam" id="PF13474"/>
    </source>
</evidence>
<feature type="domain" description="SnoaL-like" evidence="1">
    <location>
        <begin position="48"/>
        <end position="169"/>
    </location>
</feature>
<evidence type="ECO:0000313" key="2">
    <source>
        <dbReference type="EMBL" id="VAV94101.1"/>
    </source>
</evidence>
<reference evidence="2" key="1">
    <citation type="submission" date="2018-06" db="EMBL/GenBank/DDBJ databases">
        <authorList>
            <person name="Zhirakovskaya E."/>
        </authorList>
    </citation>
    <scope>NUCLEOTIDE SEQUENCE</scope>
</reference>
<dbReference type="Gene3D" id="3.10.450.50">
    <property type="match status" value="1"/>
</dbReference>
<dbReference type="Pfam" id="PF13474">
    <property type="entry name" value="SnoaL_3"/>
    <property type="match status" value="1"/>
</dbReference>
<dbReference type="EMBL" id="UOED01000087">
    <property type="protein sequence ID" value="VAV94101.1"/>
    <property type="molecule type" value="Genomic_DNA"/>
</dbReference>
<dbReference type="InterPro" id="IPR032710">
    <property type="entry name" value="NTF2-like_dom_sf"/>
</dbReference>
<dbReference type="InterPro" id="IPR037401">
    <property type="entry name" value="SnoaL-like"/>
</dbReference>
<dbReference type="SUPFAM" id="SSF54427">
    <property type="entry name" value="NTF2-like"/>
    <property type="match status" value="1"/>
</dbReference>
<gene>
    <name evidence="2" type="ORF">MNBD_ALPHA02-716</name>
</gene>
<proteinExistence type="predicted"/>
<organism evidence="2">
    <name type="scientific">hydrothermal vent metagenome</name>
    <dbReference type="NCBI Taxonomy" id="652676"/>
    <lineage>
        <taxon>unclassified sequences</taxon>
        <taxon>metagenomes</taxon>
        <taxon>ecological metagenomes</taxon>
    </lineage>
</organism>